<protein>
    <recommendedName>
        <fullName evidence="16 18">UvrABC system protein A</fullName>
        <shortName evidence="18">UvrA protein</shortName>
    </recommendedName>
    <alternativeName>
        <fullName evidence="17 18">Excinuclease ABC subunit A</fullName>
    </alternativeName>
</protein>
<evidence type="ECO:0000259" key="19">
    <source>
        <dbReference type="PROSITE" id="PS50893"/>
    </source>
</evidence>
<keyword evidence="10 18" id="KW-0067">ATP-binding</keyword>
<name>A0A2T0RA17_9ACTN</name>
<evidence type="ECO:0000256" key="14">
    <source>
        <dbReference type="ARBA" id="ARBA00023236"/>
    </source>
</evidence>
<feature type="zinc finger region" description="C4-type" evidence="18">
    <location>
        <begin position="735"/>
        <end position="761"/>
    </location>
</feature>
<dbReference type="GO" id="GO:0005737">
    <property type="term" value="C:cytoplasm"/>
    <property type="evidence" value="ECO:0007669"/>
    <property type="project" value="UniProtKB-SubCell"/>
</dbReference>
<dbReference type="InterPro" id="IPR017871">
    <property type="entry name" value="ABC_transporter-like_CS"/>
</dbReference>
<dbReference type="Gene3D" id="3.40.50.300">
    <property type="entry name" value="P-loop containing nucleotide triphosphate hydrolases"/>
    <property type="match status" value="3"/>
</dbReference>
<dbReference type="CDD" id="cd03271">
    <property type="entry name" value="ABC_UvrA_II"/>
    <property type="match status" value="1"/>
</dbReference>
<evidence type="ECO:0000256" key="13">
    <source>
        <dbReference type="ARBA" id="ARBA00023204"/>
    </source>
</evidence>
<evidence type="ECO:0000256" key="3">
    <source>
        <dbReference type="ARBA" id="ARBA00022723"/>
    </source>
</evidence>
<accession>A0A2T0RA17</accession>
<evidence type="ECO:0000256" key="17">
    <source>
        <dbReference type="ARBA" id="ARBA00042156"/>
    </source>
</evidence>
<dbReference type="GO" id="GO:0009380">
    <property type="term" value="C:excinuclease repair complex"/>
    <property type="evidence" value="ECO:0007669"/>
    <property type="project" value="InterPro"/>
</dbReference>
<evidence type="ECO:0000256" key="4">
    <source>
        <dbReference type="ARBA" id="ARBA00022737"/>
    </source>
</evidence>
<dbReference type="GO" id="GO:0016887">
    <property type="term" value="F:ATP hydrolysis activity"/>
    <property type="evidence" value="ECO:0007669"/>
    <property type="project" value="InterPro"/>
</dbReference>
<sequence length="952" mass="104299">MRGAREHNLKDVSVDLPRDSLVVFTGLSGSGKSSLAFDTIFAEGQRRYVESLSAYARQFLGQMDKPDVDFIEGLSPAVSIDQKSTSRNPRSTVGTITEVYDYLRLLFARAGKPHCPVCGEPVGRQTPQQIVDQLVEMPEGTRFQLLAPVVRERKGEYAELFRELQAKGFARARVDGQVVPLDDPPALQKRLKHTIEVVVDRLVVKDGVKRRLTDSVETALVLSSGLLVADLVDVEGPEGERRFSEKMACPNEHPLELDEIEPRSFSFNSPFGACPECTGIGTQMEVDPELVVPDEDLTLREGAIAPWTVGSSEYFERLVKALADDLSFSVDTPWRALPKRAKDALLHGKDHQVHVRYKNRWGRERSYSTGFEGVIEFVKRRHAETDSDSSKERYEGYMRETPCPACRGDRLKPTSLAVKIAGRSISEICAMPIDECSRFLDTMQLSAREKKIAGQVLKEIQARMGFLLDVGLDYLSLARPAGTLSGGEAQRIRLATQIGSGLVGVLYVLDEPSIGLHQRDNRRLIETLTRLRDLGNTLIVVEHDEDTVRVADWIVDFGPGAGERGGEVVHSGDLAGLLENPKSLTGQYLSGRRAIEVPAVRRPGDGRTLVVTGAREHNLKDVTVEFPLGQLVAVTGVSGSGKSTLVNDILYTVLANKLNGARRVPGRHKSVQGLEHLDKVVHVDQSPIGRTPRSNPATYTGVFDHIRKLFASAPESKLRGYQPGRFSFNIKGGRCEACAGDGTLKIEMNFLPDVYVPCEVCHGARYNRETLEVHFKGKTIAQVLDMPIEEAAEFFAAVPAIARYMTTLTEVGLGYVRLGQPATTLSGGEAQRVKLASELQRRSNGRTVYVLDEPTTGLHFEDIRKLLGVVQGLVDKGNSVLVIEHNLDVIKSADWLVDMGPEGGNGGGTVICTGTPEEVAANPDSYTGQFLAEVLEVPGGGAGARRRRARAS</sequence>
<comment type="caution">
    <text evidence="20">The sequence shown here is derived from an EMBL/GenBank/DDBJ whole genome shotgun (WGS) entry which is preliminary data.</text>
</comment>
<evidence type="ECO:0000256" key="9">
    <source>
        <dbReference type="ARBA" id="ARBA00022833"/>
    </source>
</evidence>
<dbReference type="PROSITE" id="PS50893">
    <property type="entry name" value="ABC_TRANSPORTER_2"/>
    <property type="match status" value="1"/>
</dbReference>
<dbReference type="InterPro" id="IPR003439">
    <property type="entry name" value="ABC_transporter-like_ATP-bd"/>
</dbReference>
<feature type="domain" description="ABC transporter" evidence="19">
    <location>
        <begin position="595"/>
        <end position="932"/>
    </location>
</feature>
<dbReference type="PANTHER" id="PTHR43152:SF3">
    <property type="entry name" value="UVRABC SYSTEM PROTEIN A"/>
    <property type="match status" value="1"/>
</dbReference>
<evidence type="ECO:0000256" key="16">
    <source>
        <dbReference type="ARBA" id="ARBA00039316"/>
    </source>
</evidence>
<dbReference type="InterPro" id="IPR027417">
    <property type="entry name" value="P-loop_NTPase"/>
</dbReference>
<dbReference type="FunFam" id="1.20.1580.10:FF:000001">
    <property type="entry name" value="UvrABC system protein A"/>
    <property type="match status" value="2"/>
</dbReference>
<evidence type="ECO:0000256" key="12">
    <source>
        <dbReference type="ARBA" id="ARBA00023125"/>
    </source>
</evidence>
<dbReference type="InterPro" id="IPR041102">
    <property type="entry name" value="UvrA_inter"/>
</dbReference>
<keyword evidence="7 18" id="KW-0228">DNA excision</keyword>
<evidence type="ECO:0000256" key="18">
    <source>
        <dbReference type="HAMAP-Rule" id="MF_00205"/>
    </source>
</evidence>
<evidence type="ECO:0000256" key="8">
    <source>
        <dbReference type="ARBA" id="ARBA00022771"/>
    </source>
</evidence>
<dbReference type="SMART" id="SM00382">
    <property type="entry name" value="AAA"/>
    <property type="match status" value="2"/>
</dbReference>
<dbReference type="GO" id="GO:0008270">
    <property type="term" value="F:zinc ion binding"/>
    <property type="evidence" value="ECO:0007669"/>
    <property type="project" value="UniProtKB-UniRule"/>
</dbReference>
<dbReference type="GO" id="GO:0003677">
    <property type="term" value="F:DNA binding"/>
    <property type="evidence" value="ECO:0007669"/>
    <property type="project" value="UniProtKB-UniRule"/>
</dbReference>
<proteinExistence type="inferred from homology"/>
<evidence type="ECO:0000256" key="1">
    <source>
        <dbReference type="ARBA" id="ARBA00004496"/>
    </source>
</evidence>
<dbReference type="Gene3D" id="3.30.190.20">
    <property type="match status" value="1"/>
</dbReference>
<comment type="similarity">
    <text evidence="15 18">Belongs to the ABC transporter superfamily. UvrA family.</text>
</comment>
<evidence type="ECO:0000256" key="15">
    <source>
        <dbReference type="ARBA" id="ARBA00038000"/>
    </source>
</evidence>
<dbReference type="NCBIfam" id="NF001503">
    <property type="entry name" value="PRK00349.1"/>
    <property type="match status" value="1"/>
</dbReference>
<evidence type="ECO:0000256" key="7">
    <source>
        <dbReference type="ARBA" id="ARBA00022769"/>
    </source>
</evidence>
<comment type="subcellular location">
    <subcellularLocation>
        <location evidence="1 18">Cytoplasm</location>
    </subcellularLocation>
</comment>
<dbReference type="SUPFAM" id="SSF52540">
    <property type="entry name" value="P-loop containing nucleoside triphosphate hydrolases"/>
    <property type="match status" value="2"/>
</dbReference>
<keyword evidence="14 18" id="KW-0742">SOS response</keyword>
<dbReference type="Pfam" id="PF17755">
    <property type="entry name" value="UvrA_DNA-bind"/>
    <property type="match status" value="1"/>
</dbReference>
<evidence type="ECO:0000313" key="21">
    <source>
        <dbReference type="Proteomes" id="UP000238083"/>
    </source>
</evidence>
<gene>
    <name evidence="18" type="primary">uvrA</name>
    <name evidence="20" type="ORF">CLV37_101238</name>
</gene>
<keyword evidence="8 18" id="KW-0863">Zinc-finger</keyword>
<keyword evidence="12 18" id="KW-0238">DNA-binding</keyword>
<comment type="function">
    <text evidence="18">The UvrABC repair system catalyzes the recognition and processing of DNA lesions. UvrA is an ATPase and a DNA-binding protein. A damage recognition complex composed of 2 UvrA and 2 UvrB subunits scans DNA for abnormalities. When the presence of a lesion has been verified by UvrB, the UvrA molecules dissociate.</text>
</comment>
<keyword evidence="11 18" id="KW-0267">Excision nuclease</keyword>
<keyword evidence="21" id="KW-1185">Reference proteome</keyword>
<comment type="caution">
    <text evidence="18">Lacks conserved residue(s) required for the propagation of feature annotation.</text>
</comment>
<dbReference type="InterPro" id="IPR003593">
    <property type="entry name" value="AAA+_ATPase"/>
</dbReference>
<keyword evidence="6 18" id="KW-0227">DNA damage</keyword>
<evidence type="ECO:0000256" key="11">
    <source>
        <dbReference type="ARBA" id="ARBA00022881"/>
    </source>
</evidence>
<evidence type="ECO:0000256" key="6">
    <source>
        <dbReference type="ARBA" id="ARBA00022763"/>
    </source>
</evidence>
<dbReference type="AlphaFoldDB" id="A0A2T0RA17"/>
<feature type="binding site" evidence="18">
    <location>
        <begin position="636"/>
        <end position="643"/>
    </location>
    <ligand>
        <name>ATP</name>
        <dbReference type="ChEBI" id="CHEBI:30616"/>
    </ligand>
</feature>
<feature type="binding site" evidence="18">
    <location>
        <begin position="26"/>
        <end position="33"/>
    </location>
    <ligand>
        <name>ATP</name>
        <dbReference type="ChEBI" id="CHEBI:30616"/>
    </ligand>
</feature>
<keyword evidence="4 18" id="KW-0677">Repeat</keyword>
<evidence type="ECO:0000313" key="20">
    <source>
        <dbReference type="EMBL" id="PRY17994.1"/>
    </source>
</evidence>
<dbReference type="PANTHER" id="PTHR43152">
    <property type="entry name" value="UVRABC SYSTEM PROTEIN A"/>
    <property type="match status" value="1"/>
</dbReference>
<dbReference type="Proteomes" id="UP000238083">
    <property type="component" value="Unassembled WGS sequence"/>
</dbReference>
<dbReference type="CDD" id="cd03270">
    <property type="entry name" value="ABC_UvrA_I"/>
    <property type="match status" value="1"/>
</dbReference>
<keyword evidence="2 18" id="KW-0963">Cytoplasm</keyword>
<dbReference type="Gene3D" id="1.20.1580.10">
    <property type="entry name" value="ABC transporter ATPase like domain"/>
    <property type="match status" value="3"/>
</dbReference>
<keyword evidence="13 18" id="KW-0234">DNA repair</keyword>
<dbReference type="InterPro" id="IPR004602">
    <property type="entry name" value="UvrA"/>
</dbReference>
<keyword evidence="5 18" id="KW-0547">Nucleotide-binding</keyword>
<dbReference type="Pfam" id="PF17760">
    <property type="entry name" value="UvrA_inter"/>
    <property type="match status" value="1"/>
</dbReference>
<dbReference type="EMBL" id="PVZF01000001">
    <property type="protein sequence ID" value="PRY17994.1"/>
    <property type="molecule type" value="Genomic_DNA"/>
</dbReference>
<dbReference type="PROSITE" id="PS00211">
    <property type="entry name" value="ABC_TRANSPORTER_1"/>
    <property type="match status" value="2"/>
</dbReference>
<dbReference type="GO" id="GO:0005524">
    <property type="term" value="F:ATP binding"/>
    <property type="evidence" value="ECO:0007669"/>
    <property type="project" value="UniProtKB-UniRule"/>
</dbReference>
<organism evidence="20 21">
    <name type="scientific">Kineococcus rhizosphaerae</name>
    <dbReference type="NCBI Taxonomy" id="559628"/>
    <lineage>
        <taxon>Bacteria</taxon>
        <taxon>Bacillati</taxon>
        <taxon>Actinomycetota</taxon>
        <taxon>Actinomycetes</taxon>
        <taxon>Kineosporiales</taxon>
        <taxon>Kineosporiaceae</taxon>
        <taxon>Kineococcus</taxon>
    </lineage>
</organism>
<dbReference type="GO" id="GO:0009432">
    <property type="term" value="P:SOS response"/>
    <property type="evidence" value="ECO:0007669"/>
    <property type="project" value="UniProtKB-UniRule"/>
</dbReference>
<evidence type="ECO:0000256" key="10">
    <source>
        <dbReference type="ARBA" id="ARBA00022840"/>
    </source>
</evidence>
<dbReference type="FunFam" id="1.20.1580.10:FF:000002">
    <property type="entry name" value="UvrABC system protein A"/>
    <property type="match status" value="1"/>
</dbReference>
<dbReference type="InterPro" id="IPR041552">
    <property type="entry name" value="UvrA_DNA-bd"/>
</dbReference>
<dbReference type="GO" id="GO:0006289">
    <property type="term" value="P:nucleotide-excision repair"/>
    <property type="evidence" value="ECO:0007669"/>
    <property type="project" value="UniProtKB-UniRule"/>
</dbReference>
<evidence type="ECO:0000256" key="2">
    <source>
        <dbReference type="ARBA" id="ARBA00022490"/>
    </source>
</evidence>
<dbReference type="GO" id="GO:0009381">
    <property type="term" value="F:excinuclease ABC activity"/>
    <property type="evidence" value="ECO:0007669"/>
    <property type="project" value="UniProtKB-UniRule"/>
</dbReference>
<comment type="subunit">
    <text evidence="18">Forms a heterotetramer with UvrB during the search for lesions.</text>
</comment>
<dbReference type="Gene3D" id="1.10.8.280">
    <property type="entry name" value="ABC transporter ATPase domain-like"/>
    <property type="match status" value="1"/>
</dbReference>
<dbReference type="HAMAP" id="MF_00205">
    <property type="entry name" value="UvrA"/>
    <property type="match status" value="1"/>
</dbReference>
<reference evidence="20 21" key="1">
    <citation type="submission" date="2018-03" db="EMBL/GenBank/DDBJ databases">
        <title>Genomic Encyclopedia of Archaeal and Bacterial Type Strains, Phase II (KMG-II): from individual species to whole genera.</title>
        <authorList>
            <person name="Goeker M."/>
        </authorList>
    </citation>
    <scope>NUCLEOTIDE SEQUENCE [LARGE SCALE GENOMIC DNA]</scope>
    <source>
        <strain evidence="20 21">DSM 19711</strain>
    </source>
</reference>
<keyword evidence="3 18" id="KW-0479">Metal-binding</keyword>
<evidence type="ECO:0000256" key="5">
    <source>
        <dbReference type="ARBA" id="ARBA00022741"/>
    </source>
</evidence>
<keyword evidence="9 18" id="KW-0862">Zinc</keyword>
<dbReference type="NCBIfam" id="TIGR00630">
    <property type="entry name" value="uvra"/>
    <property type="match status" value="1"/>
</dbReference>